<sequence>MMKRWNRPGFSRLGARWLGAGVALAAAVAVVVQVPSTSEAKPGSSLDVPLMSDDSGALPGVQWPDGDFTAAGGVPSARPNARAAGAPAAPVLASPDDGAVVASLRPQLRANALPGQVQYQFTVGTGETPDAGQVITSGWIGRPEWVVPSGVLADGGQYRWTVQARDSASGQAGSAAEGRGLVVNLRLGEQDPSGPVPTDTVGPVTVNLSTGNVTTSLTSQFMMTGFGPQFVQFTYNSLAAASSTGLTGSYFAGDAESIKDDEQPVAVRTDPQVSFFWNVRGTPPAGVGDAFRVRWQGFIRAPKSGVYDFGGIHRSGLRVWVGDQQAYDGWGAGVQESTRYGKGVRLEAGQAYPIRIDYRATGFPSFLQLWTRVDGGRTAPVPASWLSTTASVLPPGWTVSPGPGGFVAAEATESGMTLTDGKGASTAFTRQKDGSFKAASGSASLTRDDKGGIKAVSADGVTSLFDAKGVLHSMRPGGKTGRQTNNPAGGRAHSPAAAGAAPVHVKSSPATAANPVTRVTATAAEESQEIQFHYAGSDKCPDASAPAGFLCAVSLPNGALTQLSYVNGQLARLRNPGNQVTDMAFNRANQLTRIRPSTVTDWIGMDAKRRNTDAAAYLIGYQPETGRAVRVQSPEPTGSAQRPTRREIHDYAYGSDNGIDNTQVRIAGLNPPQGWARRITRDIGGRMLTDTDATGLTTEYQWAPSDEQLSRTDPTGRRSTTVAGPDGLAMYGPAPTKCFTASGEPVDPAPAGCERVPVQRMAMDPATGTMTMTTVESDGVPDKKTAVTANEFGVPLKTVLDPGGLELTSATAYDEFFRPQSITLPSGSEITYDYFGPADTAVSPCHGGQPVPQRGSLKTNKTPASADGASRIDNYFYDADGFVAGMNFGTDKWACVESDVRQRPVKILTQGDGVHADRTIESDWAVGGDPLRFSMKDEFGTITASFDLLNRPLTYTDIHGVQTTTAYDQAGRIVSQTTIPANQADPRTTITRRYDDAGRLLEVRSGDKALATSTYKAGELVSVAYANGSSLSSIGRDAAGRVTSLNWKFSDGREVVSTVQRTRAGTVVDYALGGQDPREGGPNYEYDAAGRLVEAWVNGHHYTYDYTSPSAKSCPQGTEPNAGRNNSAVRIIDETGAGKAVTDFCYDRADRLLAAIGANTVSDVKYSSAGHMAEYTLNDSRIKITYDVAERYTGVSIDGPDPAHVTYGYDNLDSVTSRTVKGSKHDDGQTLYHTNLSGTSEVLEMKADKRVLSRTVPLPGGVIASIASGSQTWRYPNVHGDIAMAAGGDGKRMGDLYTYTPYGAPLTPDGRVDADHVPPNQNGGEYAWAGSQYKRTEHAGGLSFVVQGLRQLDPLMARYHAVGTVDNSMVAIMYQYPQADPVNVRNLNGFEPGPNEPDLTGQLVGPIGGSADPPR</sequence>
<dbReference type="InterPro" id="IPR006530">
    <property type="entry name" value="YD"/>
</dbReference>
<dbReference type="EMBL" id="JACHMO010000001">
    <property type="protein sequence ID" value="MBB5803627.1"/>
    <property type="molecule type" value="Genomic_DNA"/>
</dbReference>
<dbReference type="SUPFAM" id="SSF56988">
    <property type="entry name" value="Anthrax protective antigen"/>
    <property type="match status" value="1"/>
</dbReference>
<comment type="caution">
    <text evidence="3">The sequence shown here is derived from an EMBL/GenBank/DDBJ whole genome shotgun (WGS) entry which is preliminary data.</text>
</comment>
<evidence type="ECO:0000259" key="2">
    <source>
        <dbReference type="PROSITE" id="PS51820"/>
    </source>
</evidence>
<dbReference type="InterPro" id="IPR050708">
    <property type="entry name" value="T6SS_VgrG/RHS"/>
</dbReference>
<dbReference type="Pfam" id="PF07691">
    <property type="entry name" value="PA14"/>
    <property type="match status" value="1"/>
</dbReference>
<feature type="compositionally biased region" description="Low complexity" evidence="1">
    <location>
        <begin position="487"/>
        <end position="502"/>
    </location>
</feature>
<dbReference type="Gene3D" id="2.180.10.10">
    <property type="entry name" value="RHS repeat-associated core"/>
    <property type="match status" value="1"/>
</dbReference>
<evidence type="ECO:0000313" key="3">
    <source>
        <dbReference type="EMBL" id="MBB5803627.1"/>
    </source>
</evidence>
<dbReference type="PROSITE" id="PS51820">
    <property type="entry name" value="PA14"/>
    <property type="match status" value="1"/>
</dbReference>
<feature type="region of interest" description="Disordered" evidence="1">
    <location>
        <begin position="1391"/>
        <end position="1415"/>
    </location>
</feature>
<reference evidence="3 4" key="1">
    <citation type="submission" date="2020-08" db="EMBL/GenBank/DDBJ databases">
        <title>Sequencing the genomes of 1000 actinobacteria strains.</title>
        <authorList>
            <person name="Klenk H.-P."/>
        </authorList>
    </citation>
    <scope>NUCLEOTIDE SEQUENCE [LARGE SCALE GENOMIC DNA]</scope>
    <source>
        <strain evidence="3 4">DSM 45486</strain>
    </source>
</reference>
<dbReference type="Gene3D" id="3.90.182.10">
    <property type="entry name" value="Toxin - Anthrax Protective Antigen,domain 1"/>
    <property type="match status" value="1"/>
</dbReference>
<feature type="region of interest" description="Disordered" evidence="1">
    <location>
        <begin position="706"/>
        <end position="729"/>
    </location>
</feature>
<dbReference type="GO" id="GO:0005975">
    <property type="term" value="P:carbohydrate metabolic process"/>
    <property type="evidence" value="ECO:0007669"/>
    <property type="project" value="UniProtKB-ARBA"/>
</dbReference>
<name>A0A7W9HJV7_9PSEU</name>
<protein>
    <submittedName>
        <fullName evidence="3">YD repeat-containing protein</fullName>
    </submittedName>
</protein>
<evidence type="ECO:0000256" key="1">
    <source>
        <dbReference type="SAM" id="MobiDB-lite"/>
    </source>
</evidence>
<evidence type="ECO:0000313" key="4">
    <source>
        <dbReference type="Proteomes" id="UP000552097"/>
    </source>
</evidence>
<dbReference type="Gene3D" id="2.60.40.10">
    <property type="entry name" value="Immunoglobulins"/>
    <property type="match status" value="1"/>
</dbReference>
<dbReference type="PANTHER" id="PTHR32305:SF15">
    <property type="entry name" value="PROTEIN RHSA-RELATED"/>
    <property type="match status" value="1"/>
</dbReference>
<dbReference type="InterPro" id="IPR013783">
    <property type="entry name" value="Ig-like_fold"/>
</dbReference>
<proteinExistence type="predicted"/>
<feature type="region of interest" description="Disordered" evidence="1">
    <location>
        <begin position="470"/>
        <end position="513"/>
    </location>
</feature>
<dbReference type="SMART" id="SM00758">
    <property type="entry name" value="PA14"/>
    <property type="match status" value="1"/>
</dbReference>
<organism evidence="3 4">
    <name type="scientific">Saccharothrix ecbatanensis</name>
    <dbReference type="NCBI Taxonomy" id="1105145"/>
    <lineage>
        <taxon>Bacteria</taxon>
        <taxon>Bacillati</taxon>
        <taxon>Actinomycetota</taxon>
        <taxon>Actinomycetes</taxon>
        <taxon>Pseudonocardiales</taxon>
        <taxon>Pseudonocardiaceae</taxon>
        <taxon>Saccharothrix</taxon>
    </lineage>
</organism>
<keyword evidence="4" id="KW-1185">Reference proteome</keyword>
<dbReference type="PANTHER" id="PTHR32305">
    <property type="match status" value="1"/>
</dbReference>
<dbReference type="InterPro" id="IPR011658">
    <property type="entry name" value="PA14_dom"/>
</dbReference>
<dbReference type="Proteomes" id="UP000552097">
    <property type="component" value="Unassembled WGS sequence"/>
</dbReference>
<accession>A0A7W9HJV7</accession>
<dbReference type="NCBIfam" id="TIGR01643">
    <property type="entry name" value="YD_repeat_2x"/>
    <property type="match status" value="1"/>
</dbReference>
<gene>
    <name evidence="3" type="ORF">F4560_003395</name>
</gene>
<dbReference type="InterPro" id="IPR037524">
    <property type="entry name" value="PA14/GLEYA"/>
</dbReference>
<feature type="domain" description="PA14" evidence="2">
    <location>
        <begin position="241"/>
        <end position="385"/>
    </location>
</feature>